<gene>
    <name evidence="2" type="ordered locus">Deba_1340</name>
</gene>
<keyword evidence="1" id="KW-0812">Transmembrane</keyword>
<dbReference type="Pfam" id="PF07963">
    <property type="entry name" value="N_methyl"/>
    <property type="match status" value="1"/>
</dbReference>
<organism evidence="2 3">
    <name type="scientific">Desulfarculus baarsii (strain ATCC 33931 / DSM 2075 / LMG 7858 / VKM B-1802 / 2st14)</name>
    <dbReference type="NCBI Taxonomy" id="644282"/>
    <lineage>
        <taxon>Bacteria</taxon>
        <taxon>Pseudomonadati</taxon>
        <taxon>Thermodesulfobacteriota</taxon>
        <taxon>Desulfarculia</taxon>
        <taxon>Desulfarculales</taxon>
        <taxon>Desulfarculaceae</taxon>
        <taxon>Desulfarculus</taxon>
    </lineage>
</organism>
<dbReference type="InterPro" id="IPR045584">
    <property type="entry name" value="Pilin-like"/>
</dbReference>
<dbReference type="Gene3D" id="3.30.700.10">
    <property type="entry name" value="Glycoprotein, Type 4 Pilin"/>
    <property type="match status" value="1"/>
</dbReference>
<evidence type="ECO:0000256" key="1">
    <source>
        <dbReference type="SAM" id="Phobius"/>
    </source>
</evidence>
<dbReference type="STRING" id="644282.Deba_1340"/>
<sequence length="150" mass="15830">MKTPTSSAGSEGFTLLELLLALVILGLTMAVALPELGGWRDDWALREAAFRARLHLGQARLRAIEEGRVVLVSQAERGAALWIDGAAVELGGAARRVSVAPAQATPGRRPALRFYPDGGADAGVIWLDSGRRRLGLALEPASGRVLLAGR</sequence>
<keyword evidence="3" id="KW-1185">Reference proteome</keyword>
<dbReference type="RefSeq" id="WP_013258161.1">
    <property type="nucleotide sequence ID" value="NC_014365.1"/>
</dbReference>
<dbReference type="InterPro" id="IPR012902">
    <property type="entry name" value="N_methyl_site"/>
</dbReference>
<keyword evidence="1" id="KW-0472">Membrane</keyword>
<name>E1QGL5_DESB2</name>
<feature type="transmembrane region" description="Helical" evidence="1">
    <location>
        <begin position="12"/>
        <end position="33"/>
    </location>
</feature>
<evidence type="ECO:0000313" key="3">
    <source>
        <dbReference type="Proteomes" id="UP000009047"/>
    </source>
</evidence>
<keyword evidence="1" id="KW-1133">Transmembrane helix</keyword>
<evidence type="ECO:0008006" key="4">
    <source>
        <dbReference type="Google" id="ProtNLM"/>
    </source>
</evidence>
<protein>
    <recommendedName>
        <fullName evidence="4">General secretion pathway protein H</fullName>
    </recommendedName>
</protein>
<dbReference type="NCBIfam" id="TIGR02532">
    <property type="entry name" value="IV_pilin_GFxxxE"/>
    <property type="match status" value="1"/>
</dbReference>
<dbReference type="HOGENOM" id="CLU_1737578_0_0_7"/>
<evidence type="ECO:0000313" key="2">
    <source>
        <dbReference type="EMBL" id="ADK84708.1"/>
    </source>
</evidence>
<dbReference type="PROSITE" id="PS00409">
    <property type="entry name" value="PROKAR_NTER_METHYL"/>
    <property type="match status" value="1"/>
</dbReference>
<proteinExistence type="predicted"/>
<dbReference type="KEGG" id="dbr:Deba_1340"/>
<dbReference type="Proteomes" id="UP000009047">
    <property type="component" value="Chromosome"/>
</dbReference>
<dbReference type="EMBL" id="CP002085">
    <property type="protein sequence ID" value="ADK84708.1"/>
    <property type="molecule type" value="Genomic_DNA"/>
</dbReference>
<dbReference type="SUPFAM" id="SSF54523">
    <property type="entry name" value="Pili subunits"/>
    <property type="match status" value="1"/>
</dbReference>
<accession>E1QGL5</accession>
<dbReference type="AlphaFoldDB" id="E1QGL5"/>
<reference evidence="2 3" key="1">
    <citation type="journal article" date="2010" name="Stand. Genomic Sci.">
        <title>Complete genome sequence of Desulfarculus baarsii type strain (2st14).</title>
        <authorList>
            <person name="Sun H."/>
            <person name="Spring S."/>
            <person name="Lapidus A."/>
            <person name="Davenport K."/>
            <person name="Del Rio T.G."/>
            <person name="Tice H."/>
            <person name="Nolan M."/>
            <person name="Copeland A."/>
            <person name="Cheng J.F."/>
            <person name="Lucas S."/>
            <person name="Tapia R."/>
            <person name="Goodwin L."/>
            <person name="Pitluck S."/>
            <person name="Ivanova N."/>
            <person name="Pagani I."/>
            <person name="Mavromatis K."/>
            <person name="Ovchinnikova G."/>
            <person name="Pati A."/>
            <person name="Chen A."/>
            <person name="Palaniappan K."/>
            <person name="Hauser L."/>
            <person name="Chang Y.J."/>
            <person name="Jeffries C.D."/>
            <person name="Detter J.C."/>
            <person name="Han C."/>
            <person name="Rohde M."/>
            <person name="Brambilla E."/>
            <person name="Goker M."/>
            <person name="Woyke T."/>
            <person name="Bristow J."/>
            <person name="Eisen J.A."/>
            <person name="Markowitz V."/>
            <person name="Hugenholtz P."/>
            <person name="Kyrpides N.C."/>
            <person name="Klenk H.P."/>
            <person name="Land M."/>
        </authorList>
    </citation>
    <scope>NUCLEOTIDE SEQUENCE [LARGE SCALE GENOMIC DNA]</scope>
    <source>
        <strain evidence="3">ATCC 33931 / DSM 2075 / LMG 7858 / VKM B-1802 / 2st14</strain>
    </source>
</reference>